<dbReference type="Pfam" id="PF00291">
    <property type="entry name" value="PALP"/>
    <property type="match status" value="1"/>
</dbReference>
<comment type="caution">
    <text evidence="6">The sequence shown here is derived from an EMBL/GenBank/DDBJ whole genome shotgun (WGS) entry which is preliminary data.</text>
</comment>
<dbReference type="InterPro" id="IPR000634">
    <property type="entry name" value="Ser/Thr_deHydtase_PyrdxlP-BS"/>
</dbReference>
<feature type="domain" description="Tryptophan synthase beta chain-like PALP" evidence="5">
    <location>
        <begin position="29"/>
        <end position="317"/>
    </location>
</feature>
<dbReference type="GO" id="GO:0003941">
    <property type="term" value="F:L-serine ammonia-lyase activity"/>
    <property type="evidence" value="ECO:0007669"/>
    <property type="project" value="TreeGrafter"/>
</dbReference>
<comment type="similarity">
    <text evidence="2">Belongs to the serine/threonine dehydratase family.</text>
</comment>
<dbReference type="EMBL" id="WTVA01000001">
    <property type="protein sequence ID" value="MZR21234.1"/>
    <property type="molecule type" value="Genomic_DNA"/>
</dbReference>
<dbReference type="Gene3D" id="3.40.50.1100">
    <property type="match status" value="2"/>
</dbReference>
<evidence type="ECO:0000256" key="1">
    <source>
        <dbReference type="ARBA" id="ARBA00001933"/>
    </source>
</evidence>
<evidence type="ECO:0000259" key="5">
    <source>
        <dbReference type="Pfam" id="PF00291"/>
    </source>
</evidence>
<dbReference type="InterPro" id="IPR001926">
    <property type="entry name" value="TrpB-like_PALP"/>
</dbReference>
<accession>A0A845MDV1</accession>
<dbReference type="GO" id="GO:0004794">
    <property type="term" value="F:threonine deaminase activity"/>
    <property type="evidence" value="ECO:0007669"/>
    <property type="project" value="TreeGrafter"/>
</dbReference>
<dbReference type="GO" id="GO:0030170">
    <property type="term" value="F:pyridoxal phosphate binding"/>
    <property type="evidence" value="ECO:0007669"/>
    <property type="project" value="InterPro"/>
</dbReference>
<dbReference type="GO" id="GO:0009097">
    <property type="term" value="P:isoleucine biosynthetic process"/>
    <property type="evidence" value="ECO:0007669"/>
    <property type="project" value="TreeGrafter"/>
</dbReference>
<dbReference type="InterPro" id="IPR050147">
    <property type="entry name" value="Ser/Thr_Dehydratase"/>
</dbReference>
<evidence type="ECO:0000313" key="7">
    <source>
        <dbReference type="Proteomes" id="UP000445696"/>
    </source>
</evidence>
<keyword evidence="4" id="KW-0456">Lyase</keyword>
<dbReference type="GO" id="GO:0006567">
    <property type="term" value="P:L-threonine catabolic process"/>
    <property type="evidence" value="ECO:0007669"/>
    <property type="project" value="TreeGrafter"/>
</dbReference>
<dbReference type="CDD" id="cd01562">
    <property type="entry name" value="Thr-dehyd"/>
    <property type="match status" value="1"/>
</dbReference>
<dbReference type="OrthoDB" id="9811476at2"/>
<dbReference type="Proteomes" id="UP000445696">
    <property type="component" value="Unassembled WGS sequence"/>
</dbReference>
<sequence>MISLLEFDKTPSYQSIRDAAAQLRGIAVRTPLLESLALNEKLGARLFLKCETLQHTGSFKFRGAYNTLSRLSSSQKAAGVIAYSSGNHAQGVALSAKLLGIPATILMPEDSPQIKLDNTRGYGATVVTYDRYHQSREEIGEKIAREKNLTLVKPYDNYFVISGQGTVGIEIAEQVKDHGARADICVTPAGGGGLIAGTSLALRELSSRTKIYAAEPEFFDDTSRSLAAGKPVANAEGHHSICDAIVTPTPGKITFAVNKMTLSGGLVVTEEETKSAMRAAFHYFKCVIEPGGAVALAALLSKKVDIQGKTLVAVASGGNVDPALYARILNEGDQ</sequence>
<dbReference type="SUPFAM" id="SSF53686">
    <property type="entry name" value="Tryptophan synthase beta subunit-like PLP-dependent enzymes"/>
    <property type="match status" value="1"/>
</dbReference>
<dbReference type="RefSeq" id="WP_161337640.1">
    <property type="nucleotide sequence ID" value="NZ_JBHSDG010000002.1"/>
</dbReference>
<keyword evidence="7" id="KW-1185">Reference proteome</keyword>
<evidence type="ECO:0000256" key="2">
    <source>
        <dbReference type="ARBA" id="ARBA00010869"/>
    </source>
</evidence>
<evidence type="ECO:0000313" key="6">
    <source>
        <dbReference type="EMBL" id="MZR21234.1"/>
    </source>
</evidence>
<evidence type="ECO:0000256" key="3">
    <source>
        <dbReference type="ARBA" id="ARBA00022898"/>
    </source>
</evidence>
<proteinExistence type="inferred from homology"/>
<protein>
    <submittedName>
        <fullName evidence="6">Pyridoxal-phosphate dependent enzyme</fullName>
    </submittedName>
</protein>
<dbReference type="GO" id="GO:0006565">
    <property type="term" value="P:L-serine catabolic process"/>
    <property type="evidence" value="ECO:0007669"/>
    <property type="project" value="TreeGrafter"/>
</dbReference>
<evidence type="ECO:0000256" key="4">
    <source>
        <dbReference type="ARBA" id="ARBA00023239"/>
    </source>
</evidence>
<name>A0A845MDV1_9PROT</name>
<dbReference type="PANTHER" id="PTHR48078">
    <property type="entry name" value="THREONINE DEHYDRATASE, MITOCHONDRIAL-RELATED"/>
    <property type="match status" value="1"/>
</dbReference>
<dbReference type="PANTHER" id="PTHR48078:SF6">
    <property type="entry name" value="L-THREONINE DEHYDRATASE CATABOLIC TDCB"/>
    <property type="match status" value="1"/>
</dbReference>
<gene>
    <name evidence="6" type="ORF">GQF03_02710</name>
</gene>
<dbReference type="InterPro" id="IPR036052">
    <property type="entry name" value="TrpB-like_PALP_sf"/>
</dbReference>
<dbReference type="FunFam" id="3.40.50.1100:FF:000005">
    <property type="entry name" value="Threonine dehydratase catabolic"/>
    <property type="match status" value="1"/>
</dbReference>
<comment type="cofactor">
    <cofactor evidence="1">
        <name>pyridoxal 5'-phosphate</name>
        <dbReference type="ChEBI" id="CHEBI:597326"/>
    </cofactor>
</comment>
<organism evidence="6 7">
    <name type="scientific">Sneathiella chungangensis</name>
    <dbReference type="NCBI Taxonomy" id="1418234"/>
    <lineage>
        <taxon>Bacteria</taxon>
        <taxon>Pseudomonadati</taxon>
        <taxon>Pseudomonadota</taxon>
        <taxon>Alphaproteobacteria</taxon>
        <taxon>Sneathiellales</taxon>
        <taxon>Sneathiellaceae</taxon>
        <taxon>Sneathiella</taxon>
    </lineage>
</organism>
<dbReference type="AlphaFoldDB" id="A0A845MDV1"/>
<keyword evidence="3" id="KW-0663">Pyridoxal phosphate</keyword>
<reference evidence="6 7" key="1">
    <citation type="journal article" date="2014" name="Int. J. Syst. Evol. Microbiol.">
        <title>Sneathiella chungangensis sp. nov., isolated from a marine sand, and emended description of the genus Sneathiella.</title>
        <authorList>
            <person name="Siamphan C."/>
            <person name="Kim H."/>
            <person name="Lee J.S."/>
            <person name="Kim W."/>
        </authorList>
    </citation>
    <scope>NUCLEOTIDE SEQUENCE [LARGE SCALE GENOMIC DNA]</scope>
    <source>
        <strain evidence="6 7">KCTC 32476</strain>
    </source>
</reference>
<dbReference type="PROSITE" id="PS00165">
    <property type="entry name" value="DEHYDRATASE_SER_THR"/>
    <property type="match status" value="1"/>
</dbReference>